<gene>
    <name evidence="3" type="ORF">BOX15_Mlig009988g1</name>
    <name evidence="2" type="ORF">BOX15_Mlig009988g2</name>
</gene>
<protein>
    <submittedName>
        <fullName evidence="2">Uncharacterized protein</fullName>
    </submittedName>
</protein>
<evidence type="ECO:0000313" key="3">
    <source>
        <dbReference type="EMBL" id="PAA57685.1"/>
    </source>
</evidence>
<keyword evidence="4" id="KW-1185">Reference proteome</keyword>
<dbReference type="EMBL" id="NIVC01004769">
    <property type="protein sequence ID" value="PAA46623.1"/>
    <property type="molecule type" value="Genomic_DNA"/>
</dbReference>
<accession>A0A267DBG0</accession>
<dbReference type="AlphaFoldDB" id="A0A267DBG0"/>
<comment type="caution">
    <text evidence="2">The sequence shown here is derived from an EMBL/GenBank/DDBJ whole genome shotgun (WGS) entry which is preliminary data.</text>
</comment>
<sequence>MLYQSELEAKARSNMSSEDEASNASYETAPDGIGGGQQRRPWSRMSDEKHSLVIDALDRGERPVDVARWFQVNIKTVLSIRRRYEGDPKAAEYQNLQLPMCSTSLTKSTLTRF</sequence>
<dbReference type="EMBL" id="NIVC01002457">
    <property type="protein sequence ID" value="PAA57685.1"/>
    <property type="molecule type" value="Genomic_DNA"/>
</dbReference>
<feature type="region of interest" description="Disordered" evidence="1">
    <location>
        <begin position="1"/>
        <end position="46"/>
    </location>
</feature>
<evidence type="ECO:0000313" key="4">
    <source>
        <dbReference type="Proteomes" id="UP000215902"/>
    </source>
</evidence>
<evidence type="ECO:0000313" key="2">
    <source>
        <dbReference type="EMBL" id="PAA46623.1"/>
    </source>
</evidence>
<name>A0A267DBG0_9PLAT</name>
<dbReference type="Proteomes" id="UP000215902">
    <property type="component" value="Unassembled WGS sequence"/>
</dbReference>
<evidence type="ECO:0000256" key="1">
    <source>
        <dbReference type="SAM" id="MobiDB-lite"/>
    </source>
</evidence>
<proteinExistence type="predicted"/>
<organism evidence="2 4">
    <name type="scientific">Macrostomum lignano</name>
    <dbReference type="NCBI Taxonomy" id="282301"/>
    <lineage>
        <taxon>Eukaryota</taxon>
        <taxon>Metazoa</taxon>
        <taxon>Spiralia</taxon>
        <taxon>Lophotrochozoa</taxon>
        <taxon>Platyhelminthes</taxon>
        <taxon>Rhabditophora</taxon>
        <taxon>Macrostomorpha</taxon>
        <taxon>Macrostomida</taxon>
        <taxon>Macrostomidae</taxon>
        <taxon>Macrostomum</taxon>
    </lineage>
</organism>
<reference evidence="2 4" key="1">
    <citation type="submission" date="2017-06" db="EMBL/GenBank/DDBJ databases">
        <title>A platform for efficient transgenesis in Macrostomum lignano, a flatworm model organism for stem cell research.</title>
        <authorList>
            <person name="Berezikov E."/>
        </authorList>
    </citation>
    <scope>NUCLEOTIDE SEQUENCE [LARGE SCALE GENOMIC DNA]</scope>
    <source>
        <strain evidence="2">DV1</strain>
        <tissue evidence="2">Whole organism</tissue>
    </source>
</reference>